<comment type="caution">
    <text evidence="2">The sequence shown here is derived from an EMBL/GenBank/DDBJ whole genome shotgun (WGS) entry which is preliminary data.</text>
</comment>
<dbReference type="Pfam" id="PF04480">
    <property type="entry name" value="DUF559"/>
    <property type="match status" value="1"/>
</dbReference>
<dbReference type="OrthoDB" id="9798754at2"/>
<sequence>MHMFRVCGNSAGRLSGTPGFTILRFWNHEILHAREAVENTILARCGLPW</sequence>
<feature type="domain" description="DUF559" evidence="1">
    <location>
        <begin position="18"/>
        <end position="45"/>
    </location>
</feature>
<protein>
    <submittedName>
        <fullName evidence="2">DUF559 domain-containing protein</fullName>
    </submittedName>
</protein>
<reference evidence="2 3" key="1">
    <citation type="submission" date="2019-11" db="EMBL/GenBank/DDBJ databases">
        <title>Whole-genome sequence of a Rhodoblastus acidophilus DSM 142.</title>
        <authorList>
            <person name="Kyndt J.A."/>
            <person name="Meyer T.E."/>
        </authorList>
    </citation>
    <scope>NUCLEOTIDE SEQUENCE [LARGE SCALE GENOMIC DNA]</scope>
    <source>
        <strain evidence="2 3">DSM 142</strain>
    </source>
</reference>
<proteinExistence type="predicted"/>
<evidence type="ECO:0000313" key="3">
    <source>
        <dbReference type="Proteomes" id="UP000439113"/>
    </source>
</evidence>
<organism evidence="2 3">
    <name type="scientific">Rhodoblastus acidophilus</name>
    <name type="common">Rhodopseudomonas acidophila</name>
    <dbReference type="NCBI Taxonomy" id="1074"/>
    <lineage>
        <taxon>Bacteria</taxon>
        <taxon>Pseudomonadati</taxon>
        <taxon>Pseudomonadota</taxon>
        <taxon>Alphaproteobacteria</taxon>
        <taxon>Hyphomicrobiales</taxon>
        <taxon>Rhodoblastaceae</taxon>
        <taxon>Rhodoblastus</taxon>
    </lineage>
</organism>
<dbReference type="EMBL" id="WNKS01000003">
    <property type="protein sequence ID" value="MTV30433.1"/>
    <property type="molecule type" value="Genomic_DNA"/>
</dbReference>
<accession>A0A6N8DMJ3</accession>
<dbReference type="AlphaFoldDB" id="A0A6N8DMJ3"/>
<gene>
    <name evidence="2" type="ORF">GJ654_05440</name>
</gene>
<dbReference type="Proteomes" id="UP000439113">
    <property type="component" value="Unassembled WGS sequence"/>
</dbReference>
<dbReference type="InterPro" id="IPR007569">
    <property type="entry name" value="DUF559"/>
</dbReference>
<evidence type="ECO:0000259" key="1">
    <source>
        <dbReference type="Pfam" id="PF04480"/>
    </source>
</evidence>
<evidence type="ECO:0000313" key="2">
    <source>
        <dbReference type="EMBL" id="MTV30433.1"/>
    </source>
</evidence>
<name>A0A6N8DMJ3_RHOAC</name>